<dbReference type="Proteomes" id="UP000006844">
    <property type="component" value="Chromosome"/>
</dbReference>
<dbReference type="eggNOG" id="COG1028">
    <property type="taxonomic scope" value="Bacteria"/>
</dbReference>
<comment type="similarity">
    <text evidence="1">Belongs to the short-chain dehydrogenases/reductases (SDR) family.</text>
</comment>
<evidence type="ECO:0000256" key="1">
    <source>
        <dbReference type="ARBA" id="ARBA00006484"/>
    </source>
</evidence>
<organism evidence="4 5">
    <name type="scientific">Terriglobus saanensis (strain ATCC BAA-1853 / DSM 23119 / SP1PR4)</name>
    <dbReference type="NCBI Taxonomy" id="401053"/>
    <lineage>
        <taxon>Bacteria</taxon>
        <taxon>Pseudomonadati</taxon>
        <taxon>Acidobacteriota</taxon>
        <taxon>Terriglobia</taxon>
        <taxon>Terriglobales</taxon>
        <taxon>Acidobacteriaceae</taxon>
        <taxon>Terriglobus</taxon>
    </lineage>
</organism>
<keyword evidence="5" id="KW-1185">Reference proteome</keyword>
<sequence>MRLRNKVALITGGNNGIGLATAKRFVSEGAKVSITGRDQKALDTASVELGPDHLATQVDVTDYPAMEKMIQATVERFGRLDVIFANAGIASITPLGATSVVAFEEVLRVNLTSVFFLIQAALPHLREGASIIFNSSYLTLGGLPGTSSYVACKAALRGMARVMGAELSPRKIRVNVITTGPIDTQVWSILASTPEEMSGLHQKLAKTVPLGRMGLPVEIANTALFLASDESSFIQGTEIVVDGGVTSSPLGAPIYH</sequence>
<dbReference type="InterPro" id="IPR020904">
    <property type="entry name" value="Sc_DH/Rdtase_CS"/>
</dbReference>
<dbReference type="FunFam" id="3.40.50.720:FF:000084">
    <property type="entry name" value="Short-chain dehydrogenase reductase"/>
    <property type="match status" value="1"/>
</dbReference>
<dbReference type="InterPro" id="IPR057326">
    <property type="entry name" value="KR_dom"/>
</dbReference>
<dbReference type="PROSITE" id="PS00061">
    <property type="entry name" value="ADH_SHORT"/>
    <property type="match status" value="1"/>
</dbReference>
<evidence type="ECO:0000313" key="5">
    <source>
        <dbReference type="Proteomes" id="UP000006844"/>
    </source>
</evidence>
<dbReference type="SMART" id="SM00822">
    <property type="entry name" value="PKS_KR"/>
    <property type="match status" value="1"/>
</dbReference>
<name>E8V781_TERSS</name>
<evidence type="ECO:0000313" key="4">
    <source>
        <dbReference type="EMBL" id="ADV82794.1"/>
    </source>
</evidence>
<dbReference type="RefSeq" id="WP_013568527.1">
    <property type="nucleotide sequence ID" value="NC_014963.1"/>
</dbReference>
<dbReference type="Pfam" id="PF13561">
    <property type="entry name" value="adh_short_C2"/>
    <property type="match status" value="1"/>
</dbReference>
<dbReference type="SUPFAM" id="SSF51735">
    <property type="entry name" value="NAD(P)-binding Rossmann-fold domains"/>
    <property type="match status" value="1"/>
</dbReference>
<evidence type="ECO:0000259" key="3">
    <source>
        <dbReference type="SMART" id="SM00822"/>
    </source>
</evidence>
<evidence type="ECO:0000256" key="2">
    <source>
        <dbReference type="ARBA" id="ARBA00023002"/>
    </source>
</evidence>
<dbReference type="PANTHER" id="PTHR43669">
    <property type="entry name" value="5-KETO-D-GLUCONATE 5-REDUCTASE"/>
    <property type="match status" value="1"/>
</dbReference>
<dbReference type="OrthoDB" id="9803333at2"/>
<dbReference type="EMBL" id="CP002467">
    <property type="protein sequence ID" value="ADV82794.1"/>
    <property type="molecule type" value="Genomic_DNA"/>
</dbReference>
<accession>E8V781</accession>
<dbReference type="GO" id="GO:0016491">
    <property type="term" value="F:oxidoreductase activity"/>
    <property type="evidence" value="ECO:0007669"/>
    <property type="project" value="UniProtKB-KW"/>
</dbReference>
<dbReference type="InterPro" id="IPR002347">
    <property type="entry name" value="SDR_fam"/>
</dbReference>
<dbReference type="KEGG" id="tsa:AciPR4_1990"/>
<proteinExistence type="inferred from homology"/>
<dbReference type="HOGENOM" id="CLU_010194_1_0_0"/>
<dbReference type="PRINTS" id="PR00081">
    <property type="entry name" value="GDHRDH"/>
</dbReference>
<dbReference type="Gene3D" id="3.40.50.720">
    <property type="entry name" value="NAD(P)-binding Rossmann-like Domain"/>
    <property type="match status" value="1"/>
</dbReference>
<gene>
    <name evidence="4" type="ordered locus">AciPR4_1990</name>
</gene>
<dbReference type="InterPro" id="IPR036291">
    <property type="entry name" value="NAD(P)-bd_dom_sf"/>
</dbReference>
<dbReference type="CDD" id="cd05233">
    <property type="entry name" value="SDR_c"/>
    <property type="match status" value="1"/>
</dbReference>
<keyword evidence="2" id="KW-0560">Oxidoreductase</keyword>
<reference evidence="4 5" key="1">
    <citation type="journal article" date="2012" name="Stand. Genomic Sci.">
        <title>Complete genome sequence of Terriglobus saanensis type strain SP1PR4(T), an Acidobacteria from tundra soil.</title>
        <authorList>
            <person name="Rawat S.R."/>
            <person name="Mannisto M.K."/>
            <person name="Starovoytov V."/>
            <person name="Goodwin L."/>
            <person name="Nolan M."/>
            <person name="Hauser L."/>
            <person name="Land M."/>
            <person name="Davenport K.W."/>
            <person name="Woyke T."/>
            <person name="Haggblom M.M."/>
        </authorList>
    </citation>
    <scope>NUCLEOTIDE SEQUENCE</scope>
    <source>
        <strain evidence="5">ATCC BAA-1853 / DSM 23119 / SP1PR4</strain>
    </source>
</reference>
<feature type="domain" description="Ketoreductase" evidence="3">
    <location>
        <begin position="6"/>
        <end position="185"/>
    </location>
</feature>
<dbReference type="AlphaFoldDB" id="E8V781"/>
<dbReference type="PANTHER" id="PTHR43669:SF3">
    <property type="entry name" value="ALCOHOL DEHYDROGENASE, PUTATIVE (AFU_ORTHOLOGUE AFUA_3G03445)-RELATED"/>
    <property type="match status" value="1"/>
</dbReference>
<protein>
    <submittedName>
        <fullName evidence="4">Short-chain dehydrogenase/reductase SDR</fullName>
    </submittedName>
</protein>